<accession>B9KZK7</accession>
<dbReference type="Gene3D" id="1.20.5.340">
    <property type="match status" value="1"/>
</dbReference>
<dbReference type="STRING" id="309801.trd_1477"/>
<feature type="coiled-coil region" evidence="1">
    <location>
        <begin position="40"/>
        <end position="208"/>
    </location>
</feature>
<dbReference type="SUPFAM" id="SSF57997">
    <property type="entry name" value="Tropomyosin"/>
    <property type="match status" value="1"/>
</dbReference>
<keyword evidence="1" id="KW-0175">Coiled coil</keyword>
<organism evidence="2 3">
    <name type="scientific">Thermomicrobium roseum (strain ATCC 27502 / DSM 5159 / P-2)</name>
    <dbReference type="NCBI Taxonomy" id="309801"/>
    <lineage>
        <taxon>Bacteria</taxon>
        <taxon>Pseudomonadati</taxon>
        <taxon>Thermomicrobiota</taxon>
        <taxon>Thermomicrobia</taxon>
        <taxon>Thermomicrobiales</taxon>
        <taxon>Thermomicrobiaceae</taxon>
        <taxon>Thermomicrobium</taxon>
    </lineage>
</organism>
<dbReference type="Proteomes" id="UP000000447">
    <property type="component" value="Chromosome"/>
</dbReference>
<protein>
    <submittedName>
        <fullName evidence="2">Uncharacterized protein</fullName>
    </submittedName>
</protein>
<dbReference type="HOGENOM" id="CLU_778302_0_0_0"/>
<keyword evidence="3" id="KW-1185">Reference proteome</keyword>
<evidence type="ECO:0000256" key="1">
    <source>
        <dbReference type="SAM" id="Coils"/>
    </source>
</evidence>
<gene>
    <name evidence="2" type="ordered locus">trd_1477</name>
</gene>
<dbReference type="KEGG" id="tro:trd_1477"/>
<evidence type="ECO:0000313" key="3">
    <source>
        <dbReference type="Proteomes" id="UP000000447"/>
    </source>
</evidence>
<dbReference type="Gene3D" id="3.90.20.10">
    <property type="match status" value="1"/>
</dbReference>
<dbReference type="EMBL" id="CP001275">
    <property type="protein sequence ID" value="ACM06134.1"/>
    <property type="molecule type" value="Genomic_DNA"/>
</dbReference>
<evidence type="ECO:0000313" key="2">
    <source>
        <dbReference type="EMBL" id="ACM06134.1"/>
    </source>
</evidence>
<dbReference type="AlphaFoldDB" id="B9KZK7"/>
<dbReference type="eggNOG" id="COG1196">
    <property type="taxonomic scope" value="Bacteria"/>
</dbReference>
<name>B9KZK7_THERP</name>
<sequence>MAADRLPEELIRRIREDAEFRRLLLEVLLGEEFLQLPAGVRRIEQAVDRLIEAMERDRQAAREREARIDAQIERLGQRIDDVARSIDRLADRVEAQIEALTKRMERVEAQIEALTARMERVEAQIEALTQRMERVEGQIEALTQRMERVEAQIEALTKRMERVEDRLGSVEERLGSVEERVGSLEERVGSVEDELVRVRNRLDDLTGKALEQYYRERAPAIFGRRLRRVRAMAIGQLAELITERLPGPEGDDLFEADLVVSGRLSTAEQPEVWVVIEVSATVDRFDVERAVRRATALRQLHPLVLPGVAGVRLTEGGRELASEAGVIVITDGKATGWEAALARWLPSDETMDDALG</sequence>
<reference evidence="2 3" key="1">
    <citation type="journal article" date="2009" name="PLoS ONE">
        <title>Complete genome sequence of the aerobic CO-oxidizing thermophile Thermomicrobium roseum.</title>
        <authorList>
            <person name="Wu D."/>
            <person name="Raymond J."/>
            <person name="Wu M."/>
            <person name="Chatterji S."/>
            <person name="Ren Q."/>
            <person name="Graham J.E."/>
            <person name="Bryant D.A."/>
            <person name="Robb F."/>
            <person name="Colman A."/>
            <person name="Tallon L.J."/>
            <person name="Badger J.H."/>
            <person name="Madupu R."/>
            <person name="Ward N.L."/>
            <person name="Eisen J.A."/>
        </authorList>
    </citation>
    <scope>NUCLEOTIDE SEQUENCE [LARGE SCALE GENOMIC DNA]</scope>
    <source>
        <strain evidence="3">ATCC 27502 / DSM 5159 / P-2</strain>
    </source>
</reference>
<dbReference type="RefSeq" id="WP_015922424.1">
    <property type="nucleotide sequence ID" value="NC_011959.1"/>
</dbReference>
<proteinExistence type="predicted"/>